<protein>
    <submittedName>
        <fullName evidence="1">Transposase</fullName>
    </submittedName>
</protein>
<evidence type="ECO:0000313" key="2">
    <source>
        <dbReference type="Proteomes" id="UP000035709"/>
    </source>
</evidence>
<dbReference type="Proteomes" id="UP000035709">
    <property type="component" value="Chromosome"/>
</dbReference>
<accession>A0A0D6A6B7</accession>
<reference evidence="1 2" key="1">
    <citation type="submission" date="2015-03" db="EMBL/GenBank/DDBJ databases">
        <title>Complete genome sequence of Lactobacillus acetotolerans NBRC 13120.</title>
        <authorList>
            <person name="Toh H."/>
            <person name="Morita H."/>
            <person name="Fujita N."/>
        </authorList>
    </citation>
    <scope>NUCLEOTIDE SEQUENCE [LARGE SCALE GENOMIC DNA]</scope>
    <source>
        <strain evidence="1 2">NBRC 13120</strain>
    </source>
</reference>
<dbReference type="EMBL" id="AP014808">
    <property type="protein sequence ID" value="BAQ57990.1"/>
    <property type="molecule type" value="Genomic_DNA"/>
</dbReference>
<proteinExistence type="predicted"/>
<sequence>MVGYAVHCAPHTIYHWIYQRQVDFQPSQLFDHGKRHKKEDKTFGRAITKQ</sequence>
<evidence type="ECO:0000313" key="1">
    <source>
        <dbReference type="EMBL" id="BAQ57990.1"/>
    </source>
</evidence>
<dbReference type="PATRIC" id="fig|1600.4.peg.1636"/>
<keyword evidence="2" id="KW-1185">Reference proteome</keyword>
<organism evidence="1 2">
    <name type="scientific">Lactobacillus acetotolerans</name>
    <dbReference type="NCBI Taxonomy" id="1600"/>
    <lineage>
        <taxon>Bacteria</taxon>
        <taxon>Bacillati</taxon>
        <taxon>Bacillota</taxon>
        <taxon>Bacilli</taxon>
        <taxon>Lactobacillales</taxon>
        <taxon>Lactobacillaceae</taxon>
        <taxon>Lactobacillus</taxon>
    </lineage>
</organism>
<dbReference type="AlphaFoldDB" id="A0A0D6A6B7"/>
<name>A0A0D6A6B7_9LACO</name>
<dbReference type="STRING" id="1600.LBAT_1601"/>
<gene>
    <name evidence="1" type="ORF">LBAT_1601</name>
</gene>
<dbReference type="KEGG" id="lae:LBAT_1601"/>
<dbReference type="RefSeq" id="WP_060459839.1">
    <property type="nucleotide sequence ID" value="NZ_AP014808.1"/>
</dbReference>